<dbReference type="SUPFAM" id="SSF46966">
    <property type="entry name" value="Spectrin repeat"/>
    <property type="match status" value="5"/>
</dbReference>
<proteinExistence type="predicted"/>
<dbReference type="SMART" id="SM00150">
    <property type="entry name" value="SPEC"/>
    <property type="match status" value="5"/>
</dbReference>
<dbReference type="InterPro" id="IPR002017">
    <property type="entry name" value="Spectrin_repeat"/>
</dbReference>
<evidence type="ECO:0008006" key="8">
    <source>
        <dbReference type="Google" id="ProtNLM"/>
    </source>
</evidence>
<dbReference type="Gene3D" id="1.20.58.60">
    <property type="match status" value="5"/>
</dbReference>
<accession>A0A0B7AW01</accession>
<sequence length="705" mass="82839">SLSTLYKNWEELENQIKQLENSLTDTVDHWSSYNTNLVSLNQIMTQTEYALDQYILIGGDMDTLESQVVKLKALQSDLNSSSTCLEYLSSLASQLRHVCEPTVQIDIQKTVSNVQTKHKQLSNDLDARCNHLEQCLNKWQDFESQYSRICDWLDLEESLYADLINISHDTHRIPESQKKCQKLQQDLDNVQAQISELYRASDHLAQNMTPSAISIITSRQTIIEQRMLTLRKNLSKHMATLTEDMNTLGTFNKAFETVKKFLDYSSSTLISNDPAMAANEEALQSRLFQLKQLLLMFSANSVKLDAVNDIGYHLALDEVNVIRLRELNHEWQRQYEDASDRTRILQSNLLIYRDFISKCDMWMTFLAQTELNLTTELKGNLDDLLDQLQKCEQCESEMYSREPILHAIISDGEKMIKAGEVEKEFHQKLHLLSEQWQSMSKRAYQRKAIIKKLTSQWQQFNELCQQLKVWLQDKEDVLKTFEYDINSLQMIMNLRESVQTIKHEFKLQETTYQKVLDLGNTLIQKSDKAAAERIKNTLSDFDHHWNKALTTLDDHQSQLDGAHQQWLECEGDIENILDWLKSIRSILHKDIPTVYDALQIDLYRCRDNITDFMNMDDKRQCLQAKEKQLCRLFQTEDMNLLHERIRLLNKQWEELHLQTHLRAQKLADALFRWTNFDEHVKLLMNWIDSMTMKIESNQDMHVEDY</sequence>
<dbReference type="GO" id="GO:0031965">
    <property type="term" value="C:nuclear membrane"/>
    <property type="evidence" value="ECO:0007669"/>
    <property type="project" value="UniProtKB-SubCell"/>
</dbReference>
<comment type="subcellular location">
    <subcellularLocation>
        <location evidence="1">Nucleus membrane</location>
    </subcellularLocation>
</comment>
<gene>
    <name evidence="7" type="primary">ORF141286</name>
</gene>
<keyword evidence="6" id="KW-0175">Coiled coil</keyword>
<dbReference type="PANTHER" id="PTHR14514:SF2">
    <property type="entry name" value="A-KINASE ANCHOR PROTEIN 6"/>
    <property type="match status" value="1"/>
</dbReference>
<evidence type="ECO:0000256" key="1">
    <source>
        <dbReference type="ARBA" id="ARBA00004126"/>
    </source>
</evidence>
<dbReference type="AlphaFoldDB" id="A0A0B7AW01"/>
<organism evidence="7">
    <name type="scientific">Arion vulgaris</name>
    <dbReference type="NCBI Taxonomy" id="1028688"/>
    <lineage>
        <taxon>Eukaryota</taxon>
        <taxon>Metazoa</taxon>
        <taxon>Spiralia</taxon>
        <taxon>Lophotrochozoa</taxon>
        <taxon>Mollusca</taxon>
        <taxon>Gastropoda</taxon>
        <taxon>Heterobranchia</taxon>
        <taxon>Euthyneura</taxon>
        <taxon>Panpulmonata</taxon>
        <taxon>Eupulmonata</taxon>
        <taxon>Stylommatophora</taxon>
        <taxon>Helicina</taxon>
        <taxon>Arionoidea</taxon>
        <taxon>Arionidae</taxon>
        <taxon>Arion</taxon>
    </lineage>
</organism>
<evidence type="ECO:0000256" key="5">
    <source>
        <dbReference type="ARBA" id="ARBA00023242"/>
    </source>
</evidence>
<reference evidence="7" key="1">
    <citation type="submission" date="2014-12" db="EMBL/GenBank/DDBJ databases">
        <title>Insight into the proteome of Arion vulgaris.</title>
        <authorList>
            <person name="Aradska J."/>
            <person name="Bulat T."/>
            <person name="Smidak R."/>
            <person name="Sarate P."/>
            <person name="Gangsoo J."/>
            <person name="Sialana F."/>
            <person name="Bilban M."/>
            <person name="Lubec G."/>
        </authorList>
    </citation>
    <scope>NUCLEOTIDE SEQUENCE</scope>
    <source>
        <tissue evidence="7">Skin</tissue>
    </source>
</reference>
<evidence type="ECO:0000313" key="7">
    <source>
        <dbReference type="EMBL" id="CEK84201.1"/>
    </source>
</evidence>
<keyword evidence="5" id="KW-0539">Nucleus</keyword>
<keyword evidence="2" id="KW-0597">Phosphoprotein</keyword>
<keyword evidence="3" id="KW-0677">Repeat</keyword>
<evidence type="ECO:0000256" key="4">
    <source>
        <dbReference type="ARBA" id="ARBA00023136"/>
    </source>
</evidence>
<evidence type="ECO:0000256" key="3">
    <source>
        <dbReference type="ARBA" id="ARBA00022737"/>
    </source>
</evidence>
<dbReference type="Pfam" id="PF00435">
    <property type="entry name" value="Spectrin"/>
    <property type="match status" value="3"/>
</dbReference>
<keyword evidence="4" id="KW-0472">Membrane</keyword>
<evidence type="ECO:0000256" key="2">
    <source>
        <dbReference type="ARBA" id="ARBA00022553"/>
    </source>
</evidence>
<dbReference type="CDD" id="cd00176">
    <property type="entry name" value="SPEC"/>
    <property type="match status" value="2"/>
</dbReference>
<evidence type="ECO:0000256" key="6">
    <source>
        <dbReference type="SAM" id="Coils"/>
    </source>
</evidence>
<dbReference type="InterPro" id="IPR018159">
    <property type="entry name" value="Spectrin/alpha-actinin"/>
</dbReference>
<name>A0A0B7AW01_9EUPU</name>
<feature type="coiled-coil region" evidence="6">
    <location>
        <begin position="2"/>
        <end position="29"/>
    </location>
</feature>
<feature type="coiled-coil region" evidence="6">
    <location>
        <begin position="173"/>
        <end position="200"/>
    </location>
</feature>
<feature type="non-terminal residue" evidence="7">
    <location>
        <position position="1"/>
    </location>
</feature>
<dbReference type="PANTHER" id="PTHR14514">
    <property type="entry name" value="PKA ANCHORING PROTEIN"/>
    <property type="match status" value="1"/>
</dbReference>
<protein>
    <recommendedName>
        <fullName evidence="8">KASH domain-containing protein</fullName>
    </recommendedName>
</protein>
<dbReference type="EMBL" id="HACG01037336">
    <property type="protein sequence ID" value="CEK84201.1"/>
    <property type="molecule type" value="Transcribed_RNA"/>
</dbReference>